<evidence type="ECO:0000313" key="2">
    <source>
        <dbReference type="Proteomes" id="UP000002410"/>
    </source>
</evidence>
<dbReference type="HOGENOM" id="CLU_2914169_0_0_9"/>
<protein>
    <submittedName>
        <fullName evidence="1">Uncharacterized protein</fullName>
    </submittedName>
</protein>
<reference evidence="2" key="1">
    <citation type="submission" date="2007-06" db="EMBL/GenBank/DDBJ databases">
        <authorList>
            <person name="Brinkac L.M."/>
            <person name="Daugherty S."/>
            <person name="Dodson R.J."/>
            <person name="Madupu R."/>
            <person name="Brown J.L."/>
            <person name="Bruce D."/>
            <person name="Detter C."/>
            <person name="Munk C."/>
            <person name="Smith L.A."/>
            <person name="Smith T.J."/>
            <person name="White O."/>
            <person name="Brettin T.S."/>
        </authorList>
    </citation>
    <scope>NUCLEOTIDE SEQUENCE [LARGE SCALE GENOMIC DNA]</scope>
    <source>
        <strain evidence="2">Langeland / NCTC 10281 / Type F</strain>
    </source>
</reference>
<dbReference type="KEGG" id="cbf:CLI_1933"/>
<gene>
    <name evidence="1" type="ordered locus">CLI_1933</name>
</gene>
<dbReference type="Proteomes" id="UP000002410">
    <property type="component" value="Chromosome"/>
</dbReference>
<organism evidence="1 2">
    <name type="scientific">Clostridium botulinum (strain Langeland / NCTC 10281 / Type F)</name>
    <dbReference type="NCBI Taxonomy" id="441772"/>
    <lineage>
        <taxon>Bacteria</taxon>
        <taxon>Bacillati</taxon>
        <taxon>Bacillota</taxon>
        <taxon>Clostridia</taxon>
        <taxon>Eubacteriales</taxon>
        <taxon>Clostridiaceae</taxon>
        <taxon>Clostridium</taxon>
    </lineage>
</organism>
<proteinExistence type="predicted"/>
<accession>A7GEI1</accession>
<sequence>MYVLILSYYIRQYSYVSSDIVAIGITKTKELTIFNIIVFKAKKSYIKIYKERVFINPRRTL</sequence>
<evidence type="ECO:0000313" key="1">
    <source>
        <dbReference type="EMBL" id="ABS41135.1"/>
    </source>
</evidence>
<dbReference type="EMBL" id="CP000728">
    <property type="protein sequence ID" value="ABS41135.1"/>
    <property type="molecule type" value="Genomic_DNA"/>
</dbReference>
<dbReference type="AlphaFoldDB" id="A7GEI1"/>
<name>A7GEI1_CLOBL</name>